<evidence type="ECO:0000256" key="1">
    <source>
        <dbReference type="SAM" id="SignalP"/>
    </source>
</evidence>
<reference evidence="2 3" key="1">
    <citation type="submission" date="2023-08" db="EMBL/GenBank/DDBJ databases">
        <title>Functional and genomic diversity of the sorghum phyllosphere microbiome.</title>
        <authorList>
            <person name="Shade A."/>
        </authorList>
    </citation>
    <scope>NUCLEOTIDE SEQUENCE [LARGE SCALE GENOMIC DNA]</scope>
    <source>
        <strain evidence="2 3">SORGH_AS_0445</strain>
    </source>
</reference>
<dbReference type="RefSeq" id="WP_376708815.1">
    <property type="nucleotide sequence ID" value="NZ_JAVIZQ010000001.1"/>
</dbReference>
<dbReference type="PANTHER" id="PTHR43649">
    <property type="entry name" value="ARABINOSE-BINDING PROTEIN-RELATED"/>
    <property type="match status" value="1"/>
</dbReference>
<dbReference type="SUPFAM" id="SSF53850">
    <property type="entry name" value="Periplasmic binding protein-like II"/>
    <property type="match status" value="1"/>
</dbReference>
<dbReference type="Gene3D" id="3.40.190.10">
    <property type="entry name" value="Periplasmic binding protein-like II"/>
    <property type="match status" value="2"/>
</dbReference>
<comment type="caution">
    <text evidence="2">The sequence shown here is derived from an EMBL/GenBank/DDBJ whole genome shotgun (WGS) entry which is preliminary data.</text>
</comment>
<dbReference type="PROSITE" id="PS51257">
    <property type="entry name" value="PROKAR_LIPOPROTEIN"/>
    <property type="match status" value="1"/>
</dbReference>
<organism evidence="2 3">
    <name type="scientific">Microbacterium foliorum</name>
    <dbReference type="NCBI Taxonomy" id="104336"/>
    <lineage>
        <taxon>Bacteria</taxon>
        <taxon>Bacillati</taxon>
        <taxon>Actinomycetota</taxon>
        <taxon>Actinomycetes</taxon>
        <taxon>Micrococcales</taxon>
        <taxon>Microbacteriaceae</taxon>
        <taxon>Microbacterium</taxon>
    </lineage>
</organism>
<feature type="signal peptide" evidence="1">
    <location>
        <begin position="1"/>
        <end position="29"/>
    </location>
</feature>
<sequence length="441" mass="47656">MSVKSPSVARVAGAAMALALVGSALTACAPGGGTETIRFTFNKREAIGFMTDLVAQFNSSQSDVRVEIDTSGPDVISASFVRGNPPDLILGNYNYEIARFVQRCTLTDLSDTDAAASVRDDLQPLMDQYGSCEGRTSALPYSVMAASVIYNKEIFDAQGLEVPQTWDELIAVCDQLKDAGIDPFYATFKDDWTVGQGWYDYSIGGSVDTIEFFDAMADEGAAVGPDSPVSFEKDFAEPMDQMMQLANDYTNEDAESRGYGDGNLAFSKGEAAMYMQGPWAFSEIAKTAPDLELGTFPLPMTDDPADLGVRVNMDLGAMIPEGSNHQEAAREFLEYLYLPENIEAYNASQLGFTPTKGAPAPDDPRIEGMIEYYENGQIYQGPSVLVPKTIPVMNYAQAMVLGASTTSMLRTMDADWARIAFRAPIPKTDDAAAGETEESAP</sequence>
<accession>A0ABU1HT88</accession>
<name>A0ABU1HT88_9MICO</name>
<proteinExistence type="predicted"/>
<evidence type="ECO:0000313" key="3">
    <source>
        <dbReference type="Proteomes" id="UP001249291"/>
    </source>
</evidence>
<dbReference type="Proteomes" id="UP001249291">
    <property type="component" value="Unassembled WGS sequence"/>
</dbReference>
<gene>
    <name evidence="2" type="ORF">QE375_002813</name>
</gene>
<dbReference type="Pfam" id="PF01547">
    <property type="entry name" value="SBP_bac_1"/>
    <property type="match status" value="1"/>
</dbReference>
<dbReference type="PANTHER" id="PTHR43649:SF12">
    <property type="entry name" value="DIACETYLCHITOBIOSE BINDING PROTEIN DASA"/>
    <property type="match status" value="1"/>
</dbReference>
<dbReference type="EMBL" id="JAVIZQ010000001">
    <property type="protein sequence ID" value="MDR6143259.1"/>
    <property type="molecule type" value="Genomic_DNA"/>
</dbReference>
<evidence type="ECO:0000313" key="2">
    <source>
        <dbReference type="EMBL" id="MDR6143259.1"/>
    </source>
</evidence>
<dbReference type="InterPro" id="IPR006059">
    <property type="entry name" value="SBP"/>
</dbReference>
<protein>
    <submittedName>
        <fullName evidence="2">Raffinose/stachyose/melibiose transport system substrate-binding protein</fullName>
    </submittedName>
</protein>
<keyword evidence="3" id="KW-1185">Reference proteome</keyword>
<dbReference type="InterPro" id="IPR050490">
    <property type="entry name" value="Bact_solute-bd_prot1"/>
</dbReference>
<feature type="chain" id="PRO_5046982553" evidence="1">
    <location>
        <begin position="30"/>
        <end position="441"/>
    </location>
</feature>
<keyword evidence="1" id="KW-0732">Signal</keyword>